<proteinExistence type="predicted"/>
<dbReference type="Proteomes" id="UP000198742">
    <property type="component" value="Unassembled WGS sequence"/>
</dbReference>
<sequence>MTDENAYDTVLDAVRAARRIQEREHEGYGVGVSFDFNDTEWAWVQWCLTSDGDTEWNADVLEMCFPASRDAVATDLRSRGYEPDETLSGEHNAHIWRLSDEQKSWKTEDEMVAYIVDQVRAIGGADGMTFTAYP</sequence>
<keyword evidence="2" id="KW-1185">Reference proteome</keyword>
<organism evidence="1 2">
    <name type="scientific">Nocardioides exalbidus</name>
    <dbReference type="NCBI Taxonomy" id="402596"/>
    <lineage>
        <taxon>Bacteria</taxon>
        <taxon>Bacillati</taxon>
        <taxon>Actinomycetota</taxon>
        <taxon>Actinomycetes</taxon>
        <taxon>Propionibacteriales</taxon>
        <taxon>Nocardioidaceae</taxon>
        <taxon>Nocardioides</taxon>
    </lineage>
</organism>
<protein>
    <submittedName>
        <fullName evidence="1">Uncharacterized protein</fullName>
    </submittedName>
</protein>
<accession>A0A1H4WSE3</accession>
<name>A0A1H4WSE3_9ACTN</name>
<evidence type="ECO:0000313" key="1">
    <source>
        <dbReference type="EMBL" id="SEC95648.1"/>
    </source>
</evidence>
<dbReference type="AlphaFoldDB" id="A0A1H4WSE3"/>
<evidence type="ECO:0000313" key="2">
    <source>
        <dbReference type="Proteomes" id="UP000198742"/>
    </source>
</evidence>
<dbReference type="RefSeq" id="WP_090970352.1">
    <property type="nucleotide sequence ID" value="NZ_FNRT01000002.1"/>
</dbReference>
<gene>
    <name evidence="1" type="ORF">SAMN04489844_3337</name>
</gene>
<reference evidence="2" key="1">
    <citation type="submission" date="2016-10" db="EMBL/GenBank/DDBJ databases">
        <authorList>
            <person name="Varghese N."/>
            <person name="Submissions S."/>
        </authorList>
    </citation>
    <scope>NUCLEOTIDE SEQUENCE [LARGE SCALE GENOMIC DNA]</scope>
    <source>
        <strain evidence="2">DSM 22017</strain>
    </source>
</reference>
<dbReference type="STRING" id="402596.SAMN04489844_3337"/>
<dbReference type="EMBL" id="FNRT01000002">
    <property type="protein sequence ID" value="SEC95648.1"/>
    <property type="molecule type" value="Genomic_DNA"/>
</dbReference>